<gene>
    <name evidence="1" type="ORF">METZ01_LOCUS195940</name>
</gene>
<reference evidence="1" key="1">
    <citation type="submission" date="2018-05" db="EMBL/GenBank/DDBJ databases">
        <authorList>
            <person name="Lanie J.A."/>
            <person name="Ng W.-L."/>
            <person name="Kazmierczak K.M."/>
            <person name="Andrzejewski T.M."/>
            <person name="Davidsen T.M."/>
            <person name="Wayne K.J."/>
            <person name="Tettelin H."/>
            <person name="Glass J.I."/>
            <person name="Rusch D."/>
            <person name="Podicherti R."/>
            <person name="Tsui H.-C.T."/>
            <person name="Winkler M.E."/>
        </authorList>
    </citation>
    <scope>NUCLEOTIDE SEQUENCE</scope>
</reference>
<evidence type="ECO:0000313" key="1">
    <source>
        <dbReference type="EMBL" id="SVB43086.1"/>
    </source>
</evidence>
<sequence length="144" mass="15935">MALVATFGIKSVGACDGAAPAWRTMSESLVILRSDEGVTHHLAVKIAIKPAQRRAGFQHICSKWVQVWGVLFVFPTSQRSMFHMRNVRDDLDIAFIAEDGRILELKKMSRELGSVSSRSYRAAQPYRYALEVVAGRLSALGLGE</sequence>
<dbReference type="InterPro" id="IPR003795">
    <property type="entry name" value="DUF192"/>
</dbReference>
<accession>A0A382DX43</accession>
<dbReference type="Pfam" id="PF02643">
    <property type="entry name" value="DUF192"/>
    <property type="match status" value="1"/>
</dbReference>
<evidence type="ECO:0008006" key="2">
    <source>
        <dbReference type="Google" id="ProtNLM"/>
    </source>
</evidence>
<dbReference type="PANTHER" id="PTHR37953:SF1">
    <property type="entry name" value="UPF0127 PROTEIN MJ1496"/>
    <property type="match status" value="1"/>
</dbReference>
<dbReference type="EMBL" id="UINC01041596">
    <property type="protein sequence ID" value="SVB43086.1"/>
    <property type="molecule type" value="Genomic_DNA"/>
</dbReference>
<dbReference type="Gene3D" id="2.60.120.1140">
    <property type="entry name" value="Protein of unknown function DUF192"/>
    <property type="match status" value="1"/>
</dbReference>
<name>A0A382DX43_9ZZZZ</name>
<feature type="non-terminal residue" evidence="1">
    <location>
        <position position="144"/>
    </location>
</feature>
<dbReference type="InterPro" id="IPR038695">
    <property type="entry name" value="Saro_0823-like_sf"/>
</dbReference>
<protein>
    <recommendedName>
        <fullName evidence="2">DUF192 domain-containing protein</fullName>
    </recommendedName>
</protein>
<proteinExistence type="predicted"/>
<organism evidence="1">
    <name type="scientific">marine metagenome</name>
    <dbReference type="NCBI Taxonomy" id="408172"/>
    <lineage>
        <taxon>unclassified sequences</taxon>
        <taxon>metagenomes</taxon>
        <taxon>ecological metagenomes</taxon>
    </lineage>
</organism>
<dbReference type="PANTHER" id="PTHR37953">
    <property type="entry name" value="UPF0127 PROTEIN MJ1496"/>
    <property type="match status" value="1"/>
</dbReference>
<dbReference type="AlphaFoldDB" id="A0A382DX43"/>